<organism evidence="2 3">
    <name type="scientific">Wickerhamomyces pijperi</name>
    <name type="common">Yeast</name>
    <name type="synonym">Pichia pijperi</name>
    <dbReference type="NCBI Taxonomy" id="599730"/>
    <lineage>
        <taxon>Eukaryota</taxon>
        <taxon>Fungi</taxon>
        <taxon>Dikarya</taxon>
        <taxon>Ascomycota</taxon>
        <taxon>Saccharomycotina</taxon>
        <taxon>Saccharomycetes</taxon>
        <taxon>Phaffomycetales</taxon>
        <taxon>Wickerhamomycetaceae</taxon>
        <taxon>Wickerhamomyces</taxon>
    </lineage>
</organism>
<feature type="region of interest" description="Disordered" evidence="1">
    <location>
        <begin position="41"/>
        <end position="80"/>
    </location>
</feature>
<reference evidence="2" key="2">
    <citation type="submission" date="2021-01" db="EMBL/GenBank/DDBJ databases">
        <authorList>
            <person name="Schikora-Tamarit M.A."/>
        </authorList>
    </citation>
    <scope>NUCLEOTIDE SEQUENCE</scope>
    <source>
        <strain evidence="2">CBS2887</strain>
    </source>
</reference>
<proteinExistence type="predicted"/>
<reference evidence="2" key="1">
    <citation type="journal article" date="2021" name="Open Biol.">
        <title>Shared evolutionary footprints suggest mitochondrial oxidative damage underlies multiple complex I losses in fungi.</title>
        <authorList>
            <person name="Schikora-Tamarit M.A."/>
            <person name="Marcet-Houben M."/>
            <person name="Nosek J."/>
            <person name="Gabaldon T."/>
        </authorList>
    </citation>
    <scope>NUCLEOTIDE SEQUENCE</scope>
    <source>
        <strain evidence="2">CBS2887</strain>
    </source>
</reference>
<sequence>MVVVAVAEAAPSDVAVVVVVAVSSDLLSGLASLEISSPMMNSISESESESDSSSSSSSFSSAVSSSSPASAVLPVVPVST</sequence>
<dbReference type="AlphaFoldDB" id="A0A9P8TR89"/>
<accession>A0A9P8TR89</accession>
<evidence type="ECO:0000313" key="3">
    <source>
        <dbReference type="Proteomes" id="UP000774326"/>
    </source>
</evidence>
<gene>
    <name evidence="2" type="ORF">WICPIJ_000782</name>
</gene>
<dbReference type="Proteomes" id="UP000774326">
    <property type="component" value="Unassembled WGS sequence"/>
</dbReference>
<feature type="compositionally biased region" description="Low complexity" evidence="1">
    <location>
        <begin position="51"/>
        <end position="80"/>
    </location>
</feature>
<keyword evidence="3" id="KW-1185">Reference proteome</keyword>
<evidence type="ECO:0000313" key="2">
    <source>
        <dbReference type="EMBL" id="KAH3688231.1"/>
    </source>
</evidence>
<protein>
    <submittedName>
        <fullName evidence="2">Uncharacterized protein</fullName>
    </submittedName>
</protein>
<evidence type="ECO:0000256" key="1">
    <source>
        <dbReference type="SAM" id="MobiDB-lite"/>
    </source>
</evidence>
<comment type="caution">
    <text evidence="2">The sequence shown here is derived from an EMBL/GenBank/DDBJ whole genome shotgun (WGS) entry which is preliminary data.</text>
</comment>
<dbReference type="EMBL" id="JAEUBG010000455">
    <property type="protein sequence ID" value="KAH3688231.1"/>
    <property type="molecule type" value="Genomic_DNA"/>
</dbReference>
<name>A0A9P8TR89_WICPI</name>